<proteinExistence type="predicted"/>
<keyword evidence="4" id="KW-1185">Reference proteome</keyword>
<evidence type="ECO:0000259" key="1">
    <source>
        <dbReference type="Pfam" id="PF00271"/>
    </source>
</evidence>
<dbReference type="eggNOG" id="COG4096">
    <property type="taxonomic scope" value="Bacteria"/>
</dbReference>
<dbReference type="AlphaFoldDB" id="B7KF59"/>
<dbReference type="GO" id="GO:0003677">
    <property type="term" value="F:DNA binding"/>
    <property type="evidence" value="ECO:0007669"/>
    <property type="project" value="InterPro"/>
</dbReference>
<dbReference type="SUPFAM" id="SSF49464">
    <property type="entry name" value="Carboxypeptidase regulatory domain-like"/>
    <property type="match status" value="1"/>
</dbReference>
<dbReference type="KEGG" id="cyc:PCC7424_2088"/>
<dbReference type="REBASE" id="19511">
    <property type="entry name" value="Csp7424ORF2087P"/>
</dbReference>
<accession>B7KF59</accession>
<evidence type="ECO:0000313" key="3">
    <source>
        <dbReference type="EMBL" id="ACK70515.1"/>
    </source>
</evidence>
<dbReference type="InterPro" id="IPR027417">
    <property type="entry name" value="P-loop_NTPase"/>
</dbReference>
<dbReference type="Pfam" id="PF00271">
    <property type="entry name" value="Helicase_C"/>
    <property type="match status" value="1"/>
</dbReference>
<protein>
    <submittedName>
        <fullName evidence="3">EcoEI R domain protein</fullName>
    </submittedName>
</protein>
<dbReference type="EMBL" id="CP001291">
    <property type="protein sequence ID" value="ACK70515.1"/>
    <property type="molecule type" value="Genomic_DNA"/>
</dbReference>
<sequence length="546" mass="61680">MTATPKQDESIDTYAYFCAEEPEILLDPLDESKGTWKAPAYQYSLGQGIEDGFLATYKVHKVRTSVDKNGLLLQEARIQGAEIYIPEEAEPRQRYLTGQFEREITLPDRTATMVEHLAGLLRRFGPKEKTMVFCVDMTHARLVARLLQNEFAELGYSNYAVPIVSEEGEAKAWLEQFQDSDRITPIVATTAELLSTGVDVPSCRNIVFMKPISSPILFKQIIGRGSRIDTATGKEWFRIIDYVGASRLFDEWDRPLGEPPQEITGVRTSIIEGTVLHADTGELLVGASVSALIGVNQQLSPILTDDNGYFRLAALPAGKIRLFVRGNGFCSREITLETAENESLTVALELKPVKPPVGKIRVQGLEVTIADEVTFMVDATGEQLTLTQYLDYTKAKIRGYVPDWSQLHQIWTDSEQRKIFFNELISASVYIEILGEVLGQPKADQLDLLAHIAFNKPIHTRDERVEAFLNYEQPYLERQTEEAREVILGLLDKYRLAGVEEIVNPEVFRLSPFQEMGQIKGVIQRLGTMENLRQAFLEIQQRLYRQ</sequence>
<dbReference type="SUPFAM" id="SSF52540">
    <property type="entry name" value="P-loop containing nucleoside triphosphate hydrolases"/>
    <property type="match status" value="1"/>
</dbReference>
<dbReference type="GO" id="GO:0006304">
    <property type="term" value="P:DNA modification"/>
    <property type="evidence" value="ECO:0007669"/>
    <property type="project" value="InterPro"/>
</dbReference>
<dbReference type="Gene3D" id="2.60.40.1120">
    <property type="entry name" value="Carboxypeptidase-like, regulatory domain"/>
    <property type="match status" value="1"/>
</dbReference>
<dbReference type="InterPro" id="IPR001650">
    <property type="entry name" value="Helicase_C-like"/>
</dbReference>
<dbReference type="InterPro" id="IPR013670">
    <property type="entry name" value="EcoEI_R_C_dom"/>
</dbReference>
<reference evidence="4" key="1">
    <citation type="journal article" date="2011" name="MBio">
        <title>Novel metabolic attributes of the genus Cyanothece, comprising a group of unicellular nitrogen-fixing Cyanobacteria.</title>
        <authorList>
            <person name="Bandyopadhyay A."/>
            <person name="Elvitigala T."/>
            <person name="Welsh E."/>
            <person name="Stockel J."/>
            <person name="Liberton M."/>
            <person name="Min H."/>
            <person name="Sherman L.A."/>
            <person name="Pakrasi H.B."/>
        </authorList>
    </citation>
    <scope>NUCLEOTIDE SEQUENCE [LARGE SCALE GENOMIC DNA]</scope>
    <source>
        <strain evidence="4">PCC 7424</strain>
    </source>
</reference>
<feature type="domain" description="Helicase C-terminal" evidence="1">
    <location>
        <begin position="116"/>
        <end position="228"/>
    </location>
</feature>
<dbReference type="GO" id="GO:0005829">
    <property type="term" value="C:cytosol"/>
    <property type="evidence" value="ECO:0007669"/>
    <property type="project" value="TreeGrafter"/>
</dbReference>
<gene>
    <name evidence="3" type="ordered locus">PCC7424_2088</name>
</gene>
<dbReference type="PANTHER" id="PTHR47396">
    <property type="entry name" value="TYPE I RESTRICTION ENZYME ECOKI R PROTEIN"/>
    <property type="match status" value="1"/>
</dbReference>
<dbReference type="PANTHER" id="PTHR47396:SF1">
    <property type="entry name" value="ATP-DEPENDENT HELICASE IRC3-RELATED"/>
    <property type="match status" value="1"/>
</dbReference>
<evidence type="ECO:0000313" key="4">
    <source>
        <dbReference type="Proteomes" id="UP000002384"/>
    </source>
</evidence>
<dbReference type="InterPro" id="IPR050742">
    <property type="entry name" value="Helicase_Restrict-Modif_Enz"/>
</dbReference>
<dbReference type="HOGENOM" id="CLU_018958_1_0_3"/>
<organism evidence="3 4">
    <name type="scientific">Gloeothece citriformis (strain PCC 7424)</name>
    <name type="common">Cyanothece sp. (strain PCC 7424)</name>
    <dbReference type="NCBI Taxonomy" id="65393"/>
    <lineage>
        <taxon>Bacteria</taxon>
        <taxon>Bacillati</taxon>
        <taxon>Cyanobacteriota</taxon>
        <taxon>Cyanophyceae</taxon>
        <taxon>Oscillatoriophycideae</taxon>
        <taxon>Chroococcales</taxon>
        <taxon>Aphanothecaceae</taxon>
        <taxon>Gloeothece</taxon>
        <taxon>Gloeothece citriformis</taxon>
    </lineage>
</organism>
<dbReference type="GO" id="GO:0003824">
    <property type="term" value="F:catalytic activity"/>
    <property type="evidence" value="ECO:0007669"/>
    <property type="project" value="InterPro"/>
</dbReference>
<dbReference type="Pfam" id="PF13620">
    <property type="entry name" value="CarboxypepD_reg"/>
    <property type="match status" value="1"/>
</dbReference>
<name>B7KF59_GLOC7</name>
<dbReference type="Gene3D" id="3.40.50.300">
    <property type="entry name" value="P-loop containing nucleotide triphosphate hydrolases"/>
    <property type="match status" value="1"/>
</dbReference>
<dbReference type="Proteomes" id="UP000002384">
    <property type="component" value="Chromosome"/>
</dbReference>
<dbReference type="CDD" id="cd18799">
    <property type="entry name" value="SF2_C_EcoAI-like"/>
    <property type="match status" value="1"/>
</dbReference>
<evidence type="ECO:0000259" key="2">
    <source>
        <dbReference type="Pfam" id="PF08463"/>
    </source>
</evidence>
<dbReference type="STRING" id="65393.PCC7424_2088"/>
<dbReference type="Pfam" id="PF08463">
    <property type="entry name" value="EcoEI_R_C"/>
    <property type="match status" value="1"/>
</dbReference>
<feature type="domain" description="EcoEI R protein C-terminal" evidence="2">
    <location>
        <begin position="388"/>
        <end position="544"/>
    </location>
</feature>
<dbReference type="InterPro" id="IPR008969">
    <property type="entry name" value="CarboxyPept-like_regulatory"/>
</dbReference>